<evidence type="ECO:0000256" key="1">
    <source>
        <dbReference type="ARBA" id="ARBA00022723"/>
    </source>
</evidence>
<evidence type="ECO:0000256" key="3">
    <source>
        <dbReference type="ARBA" id="ARBA00023180"/>
    </source>
</evidence>
<dbReference type="InterPro" id="IPR047115">
    <property type="entry name" value="ARSB"/>
</dbReference>
<keyword evidence="5" id="KW-1185">Reference proteome</keyword>
<dbReference type="PANTHER" id="PTHR10342">
    <property type="entry name" value="ARYLSULFATASE"/>
    <property type="match status" value="1"/>
</dbReference>
<keyword evidence="2" id="KW-0106">Calcium</keyword>
<evidence type="ECO:0000256" key="2">
    <source>
        <dbReference type="ARBA" id="ARBA00022837"/>
    </source>
</evidence>
<proteinExistence type="predicted"/>
<dbReference type="STRING" id="299467.A0A443S7A7"/>
<organism evidence="4 5">
    <name type="scientific">Leptotrombidium deliense</name>
    <dbReference type="NCBI Taxonomy" id="299467"/>
    <lineage>
        <taxon>Eukaryota</taxon>
        <taxon>Metazoa</taxon>
        <taxon>Ecdysozoa</taxon>
        <taxon>Arthropoda</taxon>
        <taxon>Chelicerata</taxon>
        <taxon>Arachnida</taxon>
        <taxon>Acari</taxon>
        <taxon>Acariformes</taxon>
        <taxon>Trombidiformes</taxon>
        <taxon>Prostigmata</taxon>
        <taxon>Anystina</taxon>
        <taxon>Parasitengona</taxon>
        <taxon>Trombiculoidea</taxon>
        <taxon>Trombiculidae</taxon>
        <taxon>Leptotrombidium</taxon>
    </lineage>
</organism>
<feature type="non-terminal residue" evidence="4">
    <location>
        <position position="1"/>
    </location>
</feature>
<dbReference type="GO" id="GO:0046872">
    <property type="term" value="F:metal ion binding"/>
    <property type="evidence" value="ECO:0007669"/>
    <property type="project" value="UniProtKB-KW"/>
</dbReference>
<evidence type="ECO:0000313" key="5">
    <source>
        <dbReference type="Proteomes" id="UP000288716"/>
    </source>
</evidence>
<dbReference type="EMBL" id="NCKV01006715">
    <property type="protein sequence ID" value="RWS23305.1"/>
    <property type="molecule type" value="Genomic_DNA"/>
</dbReference>
<keyword evidence="1" id="KW-0479">Metal-binding</keyword>
<dbReference type="AlphaFoldDB" id="A0A443S7A7"/>
<dbReference type="Proteomes" id="UP000288716">
    <property type="component" value="Unassembled WGS sequence"/>
</dbReference>
<evidence type="ECO:0000313" key="4">
    <source>
        <dbReference type="EMBL" id="RWS23305.1"/>
    </source>
</evidence>
<comment type="caution">
    <text evidence="4">The sequence shown here is derived from an EMBL/GenBank/DDBJ whole genome shotgun (WGS) entry which is preliminary data.</text>
</comment>
<dbReference type="SUPFAM" id="SSF53649">
    <property type="entry name" value="Alkaline phosphatase-like"/>
    <property type="match status" value="1"/>
</dbReference>
<dbReference type="GO" id="GO:0008484">
    <property type="term" value="F:sulfuric ester hydrolase activity"/>
    <property type="evidence" value="ECO:0007669"/>
    <property type="project" value="InterPro"/>
</dbReference>
<reference evidence="4 5" key="1">
    <citation type="journal article" date="2018" name="Gigascience">
        <title>Genomes of trombidid mites reveal novel predicted allergens and laterally-transferred genes associated with secondary metabolism.</title>
        <authorList>
            <person name="Dong X."/>
            <person name="Chaisiri K."/>
            <person name="Xia D."/>
            <person name="Armstrong S.D."/>
            <person name="Fang Y."/>
            <person name="Donnelly M.J."/>
            <person name="Kadowaki T."/>
            <person name="McGarry J.W."/>
            <person name="Darby A.C."/>
            <person name="Makepeace B.L."/>
        </authorList>
    </citation>
    <scope>NUCLEOTIDE SEQUENCE [LARGE SCALE GENOMIC DNA]</scope>
    <source>
        <strain evidence="4">UoL-UT</strain>
    </source>
</reference>
<keyword evidence="3" id="KW-0325">Glycoprotein</keyword>
<dbReference type="Gene3D" id="3.30.1120.10">
    <property type="match status" value="1"/>
</dbReference>
<dbReference type="VEuPathDB" id="VectorBase:LDEU008735"/>
<accession>A0A443S7A7</accession>
<gene>
    <name evidence="4" type="ORF">B4U80_07327</name>
</gene>
<protein>
    <submittedName>
        <fullName evidence="4">Arylsulfatase B-like isoform X2</fullName>
    </submittedName>
</protein>
<name>A0A443S7A7_9ACAR</name>
<dbReference type="InterPro" id="IPR017850">
    <property type="entry name" value="Alkaline_phosphatase_core_sf"/>
</dbReference>
<dbReference type="OrthoDB" id="6514956at2759"/>
<dbReference type="PANTHER" id="PTHR10342:SF273">
    <property type="entry name" value="RE14504P"/>
    <property type="match status" value="1"/>
</dbReference>
<sequence length="128" mass="14908">LSEWFPPYNVSNDFKPQFETEAEAALRSLGRNPKFDHFHKLRVQCGKRPKNASSNCKPNIEPCLFNLHVDPCEYNNVAKMYPKIVRKLWQKIILLNQTSVKPANTETDKCADPNLHENSWTYWTPKSC</sequence>